<comment type="subcellular location">
    <subcellularLocation>
        <location evidence="1">Membrane</location>
    </subcellularLocation>
</comment>
<dbReference type="InterPro" id="IPR025713">
    <property type="entry name" value="MotB-like_N_dom"/>
</dbReference>
<evidence type="ECO:0000256" key="4">
    <source>
        <dbReference type="SAM" id="Phobius"/>
    </source>
</evidence>
<keyword evidence="6" id="KW-0969">Cilium</keyword>
<keyword evidence="2 4" id="KW-0472">Membrane</keyword>
<keyword evidence="6" id="KW-0966">Cell projection</keyword>
<keyword evidence="4" id="KW-1133">Transmembrane helix</keyword>
<dbReference type="RefSeq" id="WP_320507733.1">
    <property type="nucleotide sequence ID" value="NZ_JAXCLW010000002.1"/>
</dbReference>
<feature type="region of interest" description="Disordered" evidence="3">
    <location>
        <begin position="221"/>
        <end position="242"/>
    </location>
</feature>
<dbReference type="Proteomes" id="UP001279642">
    <property type="component" value="Unassembled WGS sequence"/>
</dbReference>
<proteinExistence type="predicted"/>
<keyword evidence="7" id="KW-1185">Reference proteome</keyword>
<evidence type="ECO:0000313" key="7">
    <source>
        <dbReference type="Proteomes" id="UP001279642"/>
    </source>
</evidence>
<gene>
    <name evidence="6" type="ORF">SMD27_07415</name>
</gene>
<accession>A0ABU5EAR1</accession>
<comment type="caution">
    <text evidence="6">The sequence shown here is derived from an EMBL/GenBank/DDBJ whole genome shotgun (WGS) entry which is preliminary data.</text>
</comment>
<protein>
    <submittedName>
        <fullName evidence="6">Flagellar motor protein MotB</fullName>
    </submittedName>
</protein>
<organism evidence="6 7">
    <name type="scientific">Dongia soli</name>
    <dbReference type="NCBI Taxonomy" id="600628"/>
    <lineage>
        <taxon>Bacteria</taxon>
        <taxon>Pseudomonadati</taxon>
        <taxon>Pseudomonadota</taxon>
        <taxon>Alphaproteobacteria</taxon>
        <taxon>Rhodospirillales</taxon>
        <taxon>Dongiaceae</taxon>
        <taxon>Dongia</taxon>
    </lineage>
</organism>
<reference evidence="6 7" key="1">
    <citation type="journal article" date="2016" name="Antonie Van Leeuwenhoek">
        <title>Dongia soli sp. nov., isolated from soil from Dokdo, Korea.</title>
        <authorList>
            <person name="Kim D.U."/>
            <person name="Lee H."/>
            <person name="Kim H."/>
            <person name="Kim S.G."/>
            <person name="Ka J.O."/>
        </authorList>
    </citation>
    <scope>NUCLEOTIDE SEQUENCE [LARGE SCALE GENOMIC DNA]</scope>
    <source>
        <strain evidence="6 7">D78</strain>
    </source>
</reference>
<evidence type="ECO:0000259" key="5">
    <source>
        <dbReference type="Pfam" id="PF13677"/>
    </source>
</evidence>
<dbReference type="Pfam" id="PF13677">
    <property type="entry name" value="MotB_plug"/>
    <property type="match status" value="1"/>
</dbReference>
<name>A0ABU5EAR1_9PROT</name>
<evidence type="ECO:0000313" key="6">
    <source>
        <dbReference type="EMBL" id="MDY0882665.1"/>
    </source>
</evidence>
<keyword evidence="4" id="KW-0812">Transmembrane</keyword>
<evidence type="ECO:0000256" key="2">
    <source>
        <dbReference type="ARBA" id="ARBA00023136"/>
    </source>
</evidence>
<keyword evidence="6" id="KW-0282">Flagellum</keyword>
<feature type="transmembrane region" description="Helical" evidence="4">
    <location>
        <begin position="20"/>
        <end position="41"/>
    </location>
</feature>
<sequence length="242" mass="25710">MIRVVNIKKDDAHLPDGHQPLWLITFADLIGLLLVFFVLLFSMSSLERSQLQHLTQGVTGIQGTDEADAPNRPLPDPQVQAGRDPGYLTSVLRAKFDMEPALRSLTVTDFGDRSIIALTPENLNQAIGLNAKPGQSNILYTLAGVLRMLPNQIIVDSRLIDVDKSSSAASGTDWEKSLRVALIVGKALADGGLGAPVTVRSHVVTNGEPAGVDIVLLETTMPADDSQAQTKTGSEAAGGAEP</sequence>
<feature type="domain" description="Motility protein B-like N-terminal" evidence="5">
    <location>
        <begin position="12"/>
        <end position="57"/>
    </location>
</feature>
<evidence type="ECO:0000256" key="1">
    <source>
        <dbReference type="ARBA" id="ARBA00004370"/>
    </source>
</evidence>
<evidence type="ECO:0000256" key="3">
    <source>
        <dbReference type="SAM" id="MobiDB-lite"/>
    </source>
</evidence>
<dbReference type="EMBL" id="JAXCLW010000002">
    <property type="protein sequence ID" value="MDY0882665.1"/>
    <property type="molecule type" value="Genomic_DNA"/>
</dbReference>